<protein>
    <submittedName>
        <fullName evidence="1">Uncharacterized protein</fullName>
    </submittedName>
</protein>
<dbReference type="EMBL" id="AVPT01000001">
    <property type="protein sequence ID" value="KGM57827.1"/>
    <property type="molecule type" value="Genomic_DNA"/>
</dbReference>
<dbReference type="AlphaFoldDB" id="A0A0A0F8V7"/>
<proteinExistence type="predicted"/>
<accession>A0A0A0F8V7</accession>
<sequence>MSQNFVSLTLTPDQVTGARAGLDQMATALAGLVAIPDAERRNLMYMGPRSEVFVRQTLRVMAANPQIVPPSLDLAGASADLATLDQLRPLHEDLQKLVARLADTIDLLGSDAMDVALDGYAQLKLSGGDHGLDELRRQLGTRFKRGRREAAEPAPVPDMAPV</sequence>
<keyword evidence="2" id="KW-1185">Reference proteome</keyword>
<dbReference type="STRING" id="913325.N799_01310"/>
<dbReference type="OrthoDB" id="5573309at2"/>
<gene>
    <name evidence="1" type="ORF">N799_01310</name>
</gene>
<name>A0A0A0F8V7_9GAMM</name>
<reference evidence="1 2" key="1">
    <citation type="journal article" date="2015" name="Stand. Genomic Sci.">
        <title>Genomic information of the arsenic-resistant bacterium Lysobacter arseniciresistens type strain ZS79(T) and comparison of Lysobacter draft genomes.</title>
        <authorList>
            <person name="Liu L."/>
            <person name="Zhang S."/>
            <person name="Luo M."/>
            <person name="Wang G."/>
        </authorList>
    </citation>
    <scope>NUCLEOTIDE SEQUENCE [LARGE SCALE GENOMIC DNA]</scope>
    <source>
        <strain evidence="1 2">ZS79</strain>
    </source>
</reference>
<dbReference type="Proteomes" id="UP000029989">
    <property type="component" value="Unassembled WGS sequence"/>
</dbReference>
<dbReference type="RefSeq" id="WP_036206550.1">
    <property type="nucleotide sequence ID" value="NZ_AVPT01000001.1"/>
</dbReference>
<evidence type="ECO:0000313" key="2">
    <source>
        <dbReference type="Proteomes" id="UP000029989"/>
    </source>
</evidence>
<organism evidence="1 2">
    <name type="scientific">Lysobacter arseniciresistens ZS79</name>
    <dbReference type="NCBI Taxonomy" id="913325"/>
    <lineage>
        <taxon>Bacteria</taxon>
        <taxon>Pseudomonadati</taxon>
        <taxon>Pseudomonadota</taxon>
        <taxon>Gammaproteobacteria</taxon>
        <taxon>Lysobacterales</taxon>
        <taxon>Lysobacteraceae</taxon>
        <taxon>Novilysobacter</taxon>
    </lineage>
</organism>
<dbReference type="eggNOG" id="ENOG5030AUS">
    <property type="taxonomic scope" value="Bacteria"/>
</dbReference>
<evidence type="ECO:0000313" key="1">
    <source>
        <dbReference type="EMBL" id="KGM57827.1"/>
    </source>
</evidence>
<comment type="caution">
    <text evidence="1">The sequence shown here is derived from an EMBL/GenBank/DDBJ whole genome shotgun (WGS) entry which is preliminary data.</text>
</comment>